<keyword evidence="3" id="KW-1185">Reference proteome</keyword>
<comment type="caution">
    <text evidence="2">The sequence shown here is derived from an EMBL/GenBank/DDBJ whole genome shotgun (WGS) entry which is preliminary data.</text>
</comment>
<feature type="domain" description="Beta-lactamase-related" evidence="1">
    <location>
        <begin position="82"/>
        <end position="387"/>
    </location>
</feature>
<evidence type="ECO:0000313" key="3">
    <source>
        <dbReference type="Proteomes" id="UP001500506"/>
    </source>
</evidence>
<dbReference type="InterPro" id="IPR050491">
    <property type="entry name" value="AmpC-like"/>
</dbReference>
<gene>
    <name evidence="2" type="ORF">GCM10009747_16940</name>
</gene>
<accession>A0ABN2KMD4</accession>
<keyword evidence="2" id="KW-0378">Hydrolase</keyword>
<evidence type="ECO:0000259" key="1">
    <source>
        <dbReference type="Pfam" id="PF00144"/>
    </source>
</evidence>
<dbReference type="InterPro" id="IPR001466">
    <property type="entry name" value="Beta-lactam-related"/>
</dbReference>
<dbReference type="PANTHER" id="PTHR46825">
    <property type="entry name" value="D-ALANYL-D-ALANINE-CARBOXYPEPTIDASE/ENDOPEPTIDASE AMPH"/>
    <property type="match status" value="1"/>
</dbReference>
<protein>
    <submittedName>
        <fullName evidence="2">Serine hydrolase domain-containing protein</fullName>
    </submittedName>
</protein>
<dbReference type="PANTHER" id="PTHR46825:SF7">
    <property type="entry name" value="D-ALANYL-D-ALANINE CARBOXYPEPTIDASE"/>
    <property type="match status" value="1"/>
</dbReference>
<proteinExistence type="predicted"/>
<reference evidence="2 3" key="1">
    <citation type="journal article" date="2019" name="Int. J. Syst. Evol. Microbiol.">
        <title>The Global Catalogue of Microorganisms (GCM) 10K type strain sequencing project: providing services to taxonomists for standard genome sequencing and annotation.</title>
        <authorList>
            <consortium name="The Broad Institute Genomics Platform"/>
            <consortium name="The Broad Institute Genome Sequencing Center for Infectious Disease"/>
            <person name="Wu L."/>
            <person name="Ma J."/>
        </authorList>
    </citation>
    <scope>NUCLEOTIDE SEQUENCE [LARGE SCALE GENOMIC DNA]</scope>
    <source>
        <strain evidence="2 3">JCM 14319</strain>
    </source>
</reference>
<dbReference type="SUPFAM" id="SSF56601">
    <property type="entry name" value="beta-lactamase/transpeptidase-like"/>
    <property type="match status" value="1"/>
</dbReference>
<evidence type="ECO:0000313" key="2">
    <source>
        <dbReference type="EMBL" id="GAA1758728.1"/>
    </source>
</evidence>
<dbReference type="Proteomes" id="UP001500506">
    <property type="component" value="Unassembled WGS sequence"/>
</dbReference>
<dbReference type="Pfam" id="PF00144">
    <property type="entry name" value="Beta-lactamase"/>
    <property type="match status" value="1"/>
</dbReference>
<dbReference type="EMBL" id="BAAANH010000003">
    <property type="protein sequence ID" value="GAA1758728.1"/>
    <property type="molecule type" value="Genomic_DNA"/>
</dbReference>
<sequence>MAVALAVSACTGDPAPAAAPRTPSSAAAVDPVAGSAGACVPDAQRVATAKDTQSTEPMPAELSADYDAAASAVFERVKDFAPAVIVGVRSPEGTWTEAYGVADLSTGTAATTDMHQRIASITKTFVGTVVLQLADEGTLSLDHPIDDYVPSVPNGSRITLRELITMTSGLPNYSNSAEWGAEFLSDTAAQWTPEQLLADAWAMPTSFAPGSNMEYSNTNFVLLGMVIEHVTGQSVGDAVQSRILEPLQLEATDYPSDAAFPSPHLNGYTLPLTVYSGADPTDVWVNAADWNPSSTGAAGIMTSRVDDLLVWGRALATGQGVLSESAQVLRLGAFATANLGAGEFYGEALMCKDGWIGHNGNMPGYNSMVRYNPQTDTTIVVAATGLDATGTPPRVFVIEEYAAALADTAGHSFSADLVPPAAQVQGLVPHL</sequence>
<dbReference type="GO" id="GO:0016787">
    <property type="term" value="F:hydrolase activity"/>
    <property type="evidence" value="ECO:0007669"/>
    <property type="project" value="UniProtKB-KW"/>
</dbReference>
<name>A0ABN2KMD4_9MICO</name>
<dbReference type="InterPro" id="IPR012338">
    <property type="entry name" value="Beta-lactam/transpept-like"/>
</dbReference>
<organism evidence="2 3">
    <name type="scientific">Agromyces humatus</name>
    <dbReference type="NCBI Taxonomy" id="279573"/>
    <lineage>
        <taxon>Bacteria</taxon>
        <taxon>Bacillati</taxon>
        <taxon>Actinomycetota</taxon>
        <taxon>Actinomycetes</taxon>
        <taxon>Micrococcales</taxon>
        <taxon>Microbacteriaceae</taxon>
        <taxon>Agromyces</taxon>
    </lineage>
</organism>
<dbReference type="Gene3D" id="3.40.710.10">
    <property type="entry name" value="DD-peptidase/beta-lactamase superfamily"/>
    <property type="match status" value="1"/>
</dbReference>